<feature type="domain" description="Calcineurin-like phosphoesterase" evidence="1">
    <location>
        <begin position="1"/>
        <end position="176"/>
    </location>
</feature>
<evidence type="ECO:0000259" key="1">
    <source>
        <dbReference type="Pfam" id="PF00149"/>
    </source>
</evidence>
<dbReference type="AlphaFoldDB" id="A0A2H0N201"/>
<dbReference type="InterPro" id="IPR004843">
    <property type="entry name" value="Calcineurin-like_PHP"/>
</dbReference>
<evidence type="ECO:0000313" key="3">
    <source>
        <dbReference type="Proteomes" id="UP000229782"/>
    </source>
</evidence>
<dbReference type="InterPro" id="IPR051158">
    <property type="entry name" value="Metallophosphoesterase_sf"/>
</dbReference>
<dbReference type="Pfam" id="PF00149">
    <property type="entry name" value="Metallophos"/>
    <property type="match status" value="1"/>
</dbReference>
<dbReference type="GO" id="GO:0016787">
    <property type="term" value="F:hydrolase activity"/>
    <property type="evidence" value="ECO:0007669"/>
    <property type="project" value="InterPro"/>
</dbReference>
<dbReference type="PANTHER" id="PTHR31302">
    <property type="entry name" value="TRANSMEMBRANE PROTEIN WITH METALLOPHOSPHOESTERASE DOMAIN-RELATED"/>
    <property type="match status" value="1"/>
</dbReference>
<name>A0A2H0N201_9BACT</name>
<protein>
    <recommendedName>
        <fullName evidence="1">Calcineurin-like phosphoesterase domain-containing protein</fullName>
    </recommendedName>
</protein>
<organism evidence="2 3">
    <name type="scientific">Candidatus Magasanikbacteria bacterium CG11_big_fil_rev_8_21_14_0_20_43_7</name>
    <dbReference type="NCBI Taxonomy" id="1974654"/>
    <lineage>
        <taxon>Bacteria</taxon>
        <taxon>Candidatus Magasanikiibacteriota</taxon>
    </lineage>
</organism>
<proteinExistence type="predicted"/>
<dbReference type="PANTHER" id="PTHR31302:SF0">
    <property type="entry name" value="TRANSMEMBRANE PROTEIN WITH METALLOPHOSPHOESTERASE DOMAIN"/>
    <property type="match status" value="1"/>
</dbReference>
<sequence length="238" mass="26118">IALVADFQVGPYKRTAHIERVVARIISLNPDLVMIGGDQVDNATMDEDQTMYLEPLKQLVEAGLPTYAIHGNHEYGVGGGKALTDQKYRVGDVSARVKEVMEGYGIHYLVNDVVTTTLRGQSLRIFGGDSYWAGKLSFDNLEESDFPTIGLIHNPAATWLAGKEDIDLILTGHTHGGQIRFPFVGPLGRVDDVIPPEWYQGLHTVDDDTQLFVTSGTGETGTRARLFNPPEVVLITIE</sequence>
<dbReference type="InterPro" id="IPR029052">
    <property type="entry name" value="Metallo-depent_PP-like"/>
</dbReference>
<reference evidence="2 3" key="1">
    <citation type="submission" date="2017-09" db="EMBL/GenBank/DDBJ databases">
        <title>Depth-based differentiation of microbial function through sediment-hosted aquifers and enrichment of novel symbionts in the deep terrestrial subsurface.</title>
        <authorList>
            <person name="Probst A.J."/>
            <person name="Ladd B."/>
            <person name="Jarett J.K."/>
            <person name="Geller-Mcgrath D.E."/>
            <person name="Sieber C.M."/>
            <person name="Emerson J.B."/>
            <person name="Anantharaman K."/>
            <person name="Thomas B.C."/>
            <person name="Malmstrom R."/>
            <person name="Stieglmeier M."/>
            <person name="Klingl A."/>
            <person name="Woyke T."/>
            <person name="Ryan C.M."/>
            <person name="Banfield J.F."/>
        </authorList>
    </citation>
    <scope>NUCLEOTIDE SEQUENCE [LARGE SCALE GENOMIC DNA]</scope>
    <source>
        <strain evidence="2">CG11_big_fil_rev_8_21_14_0_20_43_7</strain>
    </source>
</reference>
<dbReference type="Gene3D" id="3.60.21.10">
    <property type="match status" value="1"/>
</dbReference>
<comment type="caution">
    <text evidence="2">The sequence shown here is derived from an EMBL/GenBank/DDBJ whole genome shotgun (WGS) entry which is preliminary data.</text>
</comment>
<evidence type="ECO:0000313" key="2">
    <source>
        <dbReference type="EMBL" id="PIR02937.1"/>
    </source>
</evidence>
<dbReference type="EMBL" id="PCWM01000071">
    <property type="protein sequence ID" value="PIR02937.1"/>
    <property type="molecule type" value="Genomic_DNA"/>
</dbReference>
<dbReference type="Proteomes" id="UP000229782">
    <property type="component" value="Unassembled WGS sequence"/>
</dbReference>
<accession>A0A2H0N201</accession>
<dbReference type="SUPFAM" id="SSF56300">
    <property type="entry name" value="Metallo-dependent phosphatases"/>
    <property type="match status" value="1"/>
</dbReference>
<feature type="non-terminal residue" evidence="2">
    <location>
        <position position="1"/>
    </location>
</feature>
<gene>
    <name evidence="2" type="ORF">COV60_03000</name>
</gene>